<dbReference type="Proteomes" id="UP000030655">
    <property type="component" value="Unassembled WGS sequence"/>
</dbReference>
<sequence length="466" mass="56318">MLLLKIFSHLLFTKTDDNLKEIEQNEIEYIEMLIQRKSNFHEIFQKNIYLLCKHYNSIHKINEEVINKENRGNLRETICRVYYACKKFLLKSEPVIEDFNILLCEGLDDKNRKIYEKSVIFNKFLSTYKEIKVKNVLLKNITKEFFRTKSSSGIKNISQLYDTIFDYAITANKLVKDLISIDIFLRYTKNLERYQHNRLKSSIILDFKLVYNEVTNLENGLAKINDENKFKVINNTNIHARFENIIVGEYTNNMIDVFNLQFTKIIFRKIFQNKEFKKVINFIDCEYRDVLKYFSNINEMNDSFFKGHPKIVLEFFEFIVEEKLQYDFESLEQYLNIKEMIDSFLKEKIENVLNILIGKYFKYFNDIEVIEKELEYFYNLLYNYITELKNIYYSILSNDFIIEEFYLKYFEISENKMNEDQKMKLLELIKILKLINIFEKDSCLYNEISINSHNLEAKIMSYILTH</sequence>
<evidence type="ECO:0000313" key="2">
    <source>
        <dbReference type="Proteomes" id="UP000030655"/>
    </source>
</evidence>
<proteinExistence type="predicted"/>
<dbReference type="EMBL" id="KK365212">
    <property type="protein sequence ID" value="KCZ79986.1"/>
    <property type="molecule type" value="Genomic_DNA"/>
</dbReference>
<dbReference type="HOGENOM" id="CLU_574862_0_0_1"/>
<accession>A0A059EZ43</accession>
<reference evidence="1 2" key="2">
    <citation type="submission" date="2014-03" db="EMBL/GenBank/DDBJ databases">
        <title>The Genome Sequence of Anncaliia algerae insect isolate PRA339.</title>
        <authorList>
            <consortium name="The Broad Institute Genome Sequencing Platform"/>
            <consortium name="The Broad Institute Genome Sequencing Center for Infectious Disease"/>
            <person name="Cuomo C."/>
            <person name="Becnel J."/>
            <person name="Sanscrainte N."/>
            <person name="Walker B."/>
            <person name="Young S.K."/>
            <person name="Zeng Q."/>
            <person name="Gargeya S."/>
            <person name="Fitzgerald M."/>
            <person name="Haas B."/>
            <person name="Abouelleil A."/>
            <person name="Alvarado L."/>
            <person name="Arachchi H.M."/>
            <person name="Berlin A.M."/>
            <person name="Chapman S.B."/>
            <person name="Dewar J."/>
            <person name="Goldberg J."/>
            <person name="Griggs A."/>
            <person name="Gujja S."/>
            <person name="Hansen M."/>
            <person name="Howarth C."/>
            <person name="Imamovic A."/>
            <person name="Larimer J."/>
            <person name="McCowan C."/>
            <person name="Murphy C."/>
            <person name="Neiman D."/>
            <person name="Pearson M."/>
            <person name="Priest M."/>
            <person name="Roberts A."/>
            <person name="Saif S."/>
            <person name="Shea T."/>
            <person name="Sisk P."/>
            <person name="Sykes S."/>
            <person name="Wortman J."/>
            <person name="Nusbaum C."/>
            <person name="Birren B."/>
        </authorList>
    </citation>
    <scope>NUCLEOTIDE SEQUENCE [LARGE SCALE GENOMIC DNA]</scope>
    <source>
        <strain evidence="1 2">PRA339</strain>
    </source>
</reference>
<dbReference type="VEuPathDB" id="MicrosporidiaDB:H312_02607"/>
<evidence type="ECO:0000313" key="1">
    <source>
        <dbReference type="EMBL" id="KCZ79986.1"/>
    </source>
</evidence>
<name>A0A059EZ43_9MICR</name>
<dbReference type="OrthoDB" id="10389414at2759"/>
<protein>
    <submittedName>
        <fullName evidence="1">Uncharacterized protein</fullName>
    </submittedName>
</protein>
<gene>
    <name evidence="1" type="ORF">H312_02607</name>
</gene>
<reference evidence="2" key="1">
    <citation type="submission" date="2013-02" db="EMBL/GenBank/DDBJ databases">
        <authorList>
            <consortium name="The Broad Institute Genome Sequencing Platform"/>
            <person name="Cuomo C."/>
            <person name="Becnel J."/>
            <person name="Sanscrainte N."/>
            <person name="Walker B."/>
            <person name="Young S.K."/>
            <person name="Zeng Q."/>
            <person name="Gargeya S."/>
            <person name="Fitzgerald M."/>
            <person name="Haas B."/>
            <person name="Abouelleil A."/>
            <person name="Alvarado L."/>
            <person name="Arachchi H.M."/>
            <person name="Berlin A.M."/>
            <person name="Chapman S.B."/>
            <person name="Dewar J."/>
            <person name="Goldberg J."/>
            <person name="Griggs A."/>
            <person name="Gujja S."/>
            <person name="Hansen M."/>
            <person name="Howarth C."/>
            <person name="Imamovic A."/>
            <person name="Larimer J."/>
            <person name="McCowan C."/>
            <person name="Murphy C."/>
            <person name="Neiman D."/>
            <person name="Pearson M."/>
            <person name="Priest M."/>
            <person name="Roberts A."/>
            <person name="Saif S."/>
            <person name="Shea T."/>
            <person name="Sisk P."/>
            <person name="Sykes S."/>
            <person name="Wortman J."/>
            <person name="Nusbaum C."/>
            <person name="Birren B."/>
        </authorList>
    </citation>
    <scope>NUCLEOTIDE SEQUENCE [LARGE SCALE GENOMIC DNA]</scope>
    <source>
        <strain evidence="2">PRA339</strain>
    </source>
</reference>
<dbReference type="AlphaFoldDB" id="A0A059EZ43"/>
<keyword evidence="2" id="KW-1185">Reference proteome</keyword>
<organism evidence="1 2">
    <name type="scientific">Anncaliia algerae PRA339</name>
    <dbReference type="NCBI Taxonomy" id="1288291"/>
    <lineage>
        <taxon>Eukaryota</taxon>
        <taxon>Fungi</taxon>
        <taxon>Fungi incertae sedis</taxon>
        <taxon>Microsporidia</taxon>
        <taxon>Tubulinosematoidea</taxon>
        <taxon>Tubulinosematidae</taxon>
        <taxon>Anncaliia</taxon>
    </lineage>
</organism>